<feature type="region of interest" description="Disordered" evidence="6">
    <location>
        <begin position="86"/>
        <end position="110"/>
    </location>
</feature>
<proteinExistence type="inferred from homology"/>
<feature type="region of interest" description="Disordered" evidence="6">
    <location>
        <begin position="497"/>
        <end position="572"/>
    </location>
</feature>
<dbReference type="GO" id="GO:0006508">
    <property type="term" value="P:proteolysis"/>
    <property type="evidence" value="ECO:0007669"/>
    <property type="project" value="UniProtKB-KW"/>
</dbReference>
<protein>
    <recommendedName>
        <fullName evidence="7">Ubiquitin-like protease family profile domain-containing protein</fullName>
    </recommendedName>
</protein>
<dbReference type="SUPFAM" id="SSF54001">
    <property type="entry name" value="Cysteine proteinases"/>
    <property type="match status" value="1"/>
</dbReference>
<dbReference type="Gene3D" id="3.40.395.10">
    <property type="entry name" value="Adenoviral Proteinase, Chain A"/>
    <property type="match status" value="1"/>
</dbReference>
<comment type="caution">
    <text evidence="8">The sequence shown here is derived from an EMBL/GenBank/DDBJ whole genome shotgun (WGS) entry which is preliminary data.</text>
</comment>
<feature type="region of interest" description="Disordered" evidence="6">
    <location>
        <begin position="240"/>
        <end position="266"/>
    </location>
</feature>
<feature type="compositionally biased region" description="Low complexity" evidence="6">
    <location>
        <begin position="862"/>
        <end position="876"/>
    </location>
</feature>
<feature type="compositionally biased region" description="Basic and acidic residues" evidence="6">
    <location>
        <begin position="1087"/>
        <end position="1104"/>
    </location>
</feature>
<dbReference type="GO" id="GO:0005737">
    <property type="term" value="C:cytoplasm"/>
    <property type="evidence" value="ECO:0007669"/>
    <property type="project" value="TreeGrafter"/>
</dbReference>
<feature type="compositionally biased region" description="Basic and acidic residues" evidence="6">
    <location>
        <begin position="207"/>
        <end position="216"/>
    </location>
</feature>
<evidence type="ECO:0000256" key="4">
    <source>
        <dbReference type="ARBA" id="ARBA00022786"/>
    </source>
</evidence>
<evidence type="ECO:0000259" key="7">
    <source>
        <dbReference type="PROSITE" id="PS50600"/>
    </source>
</evidence>
<feature type="compositionally biased region" description="Low complexity" evidence="6">
    <location>
        <begin position="540"/>
        <end position="567"/>
    </location>
</feature>
<dbReference type="EMBL" id="LVVM01002157">
    <property type="protein sequence ID" value="OJA17177.1"/>
    <property type="molecule type" value="Genomic_DNA"/>
</dbReference>
<keyword evidence="2" id="KW-0597">Phosphoprotein</keyword>
<feature type="compositionally biased region" description="Basic and acidic residues" evidence="6">
    <location>
        <begin position="715"/>
        <end position="726"/>
    </location>
</feature>
<dbReference type="OrthoDB" id="442460at2759"/>
<keyword evidence="4" id="KW-0833">Ubl conjugation pathway</keyword>
<sequence>MVEFSTSQRQQVNSLHGTSVAGPSNYRDASSNSTGPWKNAPTLIAQPSQVRNSRGAGSPYDGMSNTLRQQQIPQVGNPITRATILATKRPASKRSKPDLFPQPQSLHRRNNSHLAGRIQSFSIHTRHPVASTPDTDIQIDNRPRGTTNAHTDHRSARNSEIVEISDEEDLGAPLPRPRCKSSSPDPLGLTSSLPHAFETLPGGLQHADPRKGKGKDVALKPQGVATVISDIEEIEDFTSEPANDQPLASRPLPSQPAAKLTPSLRTIKPGTVAKKRELYEPPKEFSPFFDFRGGIVQKMKRKVATKPVSSTSQLDPIATESTPFTSRSLPRTKEPPLKLPLRAWAMGLKIFLAEEGSDPPVFEYDPQNGRVDVSVPGQSNSYWFHHPNGFEDITVTNDSERTLADNVVIQLRMRKGCDVPDHGLSKLEFEPGSTRPSGRLTFVFSTDKVEGWTTTYQKLVSLLTKSTSNPNTVRPAGGKALWEEIKQGADMYQLLASRSSESRRKSITPSVKNVSPLRPLRNSTGNSRTRLGPDAEPPNEASSSTPLRRSSRRSAAAVPEASSESPPLADPEELILVYPPSGPGALNIMGSDLNRLRPYEYLNDTLIEFGLKLWLTELAEQDKDLADQIHVFSSFFYKKLNNKRLEEGYQSVRKWTSKVDIFSKKYIIVPINENLHWYLAIIYEPEHTLQPPLPQKEQSLSQRSKLRRQNVAELDVHTHTQKELSPTHDIPPAEGHSEPDAEMSSLRATCASTPSITQDEEMDDISPIEFTQSCSISNIPVEKPRSASSSKPVSMRGRSASVGKSSRRSMSVEAPSINEIISIILPSSPRLDSMDVDASVIDVEADQEGPDLRENIISSKASTSTDISDPPSTLSSKPPSRGTGIPPTRFYGPSTGRKGKQKAESVVVPDSEEENEGDDDEKQEKEVDVMLGGALPSETTRMASDPPKTRIFTLDSLGTQHPQALKALKYWLKAEAKDKRQVEEVRLAQGKFVQVCDVPVYSPPKKKKSNAPPQVPSQPNFADCGIYLLHFAKTFLSKPAHYFAHIYQPRKIYPAEQRRLDWDEAVVQHYREDLIQRITQLSEEWKASRAAKEEDTKRKRKSEELAQAESDSSEVEVDIVEDIKVPRTLPKPVQRPAKRLRGG</sequence>
<organism evidence="8 9">
    <name type="scientific">Rhizopogon vesiculosus</name>
    <dbReference type="NCBI Taxonomy" id="180088"/>
    <lineage>
        <taxon>Eukaryota</taxon>
        <taxon>Fungi</taxon>
        <taxon>Dikarya</taxon>
        <taxon>Basidiomycota</taxon>
        <taxon>Agaricomycotina</taxon>
        <taxon>Agaricomycetes</taxon>
        <taxon>Agaricomycetidae</taxon>
        <taxon>Boletales</taxon>
        <taxon>Suillineae</taxon>
        <taxon>Rhizopogonaceae</taxon>
        <taxon>Rhizopogon</taxon>
    </lineage>
</organism>
<feature type="domain" description="Ubiquitin-like protease family profile" evidence="7">
    <location>
        <begin position="586"/>
        <end position="1035"/>
    </location>
</feature>
<feature type="region of interest" description="Disordered" evidence="6">
    <location>
        <begin position="776"/>
        <end position="812"/>
    </location>
</feature>
<dbReference type="PROSITE" id="PS50600">
    <property type="entry name" value="ULP_PROTEASE"/>
    <property type="match status" value="1"/>
</dbReference>
<keyword evidence="3" id="KW-0645">Protease</keyword>
<evidence type="ECO:0000256" key="5">
    <source>
        <dbReference type="ARBA" id="ARBA00022801"/>
    </source>
</evidence>
<feature type="region of interest" description="Disordered" evidence="6">
    <location>
        <begin position="843"/>
        <end position="927"/>
    </location>
</feature>
<feature type="region of interest" description="Disordered" evidence="6">
    <location>
        <begin position="1"/>
        <end position="59"/>
    </location>
</feature>
<evidence type="ECO:0000256" key="2">
    <source>
        <dbReference type="ARBA" id="ARBA00022553"/>
    </source>
</evidence>
<dbReference type="PANTHER" id="PTHR46896:SF3">
    <property type="entry name" value="FI06413P-RELATED"/>
    <property type="match status" value="1"/>
</dbReference>
<dbReference type="Gene3D" id="1.10.418.20">
    <property type="match status" value="1"/>
</dbReference>
<accession>A0A1J8QUW1</accession>
<feature type="compositionally biased region" description="Polar residues" evidence="6">
    <location>
        <begin position="1"/>
        <end position="17"/>
    </location>
</feature>
<dbReference type="PANTHER" id="PTHR46896">
    <property type="entry name" value="SENTRIN-SPECIFIC PROTEASE"/>
    <property type="match status" value="1"/>
</dbReference>
<name>A0A1J8QUW1_9AGAM</name>
<dbReference type="Pfam" id="PF02902">
    <property type="entry name" value="Peptidase_C48"/>
    <property type="match status" value="2"/>
</dbReference>
<feature type="compositionally biased region" description="Acidic residues" evidence="6">
    <location>
        <begin position="910"/>
        <end position="921"/>
    </location>
</feature>
<reference evidence="8 9" key="1">
    <citation type="submission" date="2016-03" db="EMBL/GenBank/DDBJ databases">
        <title>Comparative genomics of the ectomycorrhizal sister species Rhizopogon vinicolor and Rhizopogon vesiculosus (Basidiomycota: Boletales) reveals a divergence of the mating type B locus.</title>
        <authorList>
            <person name="Mujic A.B."/>
            <person name="Kuo A."/>
            <person name="Tritt A."/>
            <person name="Lipzen A."/>
            <person name="Chen C."/>
            <person name="Johnson J."/>
            <person name="Sharma A."/>
            <person name="Barry K."/>
            <person name="Grigoriev I.V."/>
            <person name="Spatafora J.W."/>
        </authorList>
    </citation>
    <scope>NUCLEOTIDE SEQUENCE [LARGE SCALE GENOMIC DNA]</scope>
    <source>
        <strain evidence="8 9">AM-OR11-056</strain>
    </source>
</reference>
<dbReference type="InterPro" id="IPR003653">
    <property type="entry name" value="Peptidase_C48_C"/>
</dbReference>
<evidence type="ECO:0000256" key="1">
    <source>
        <dbReference type="ARBA" id="ARBA00005234"/>
    </source>
</evidence>
<dbReference type="GO" id="GO:0070139">
    <property type="term" value="F:SUMO-specific endopeptidase activity"/>
    <property type="evidence" value="ECO:0007669"/>
    <property type="project" value="TreeGrafter"/>
</dbReference>
<dbReference type="GO" id="GO:0016926">
    <property type="term" value="P:protein desumoylation"/>
    <property type="evidence" value="ECO:0007669"/>
    <property type="project" value="TreeGrafter"/>
</dbReference>
<evidence type="ECO:0000313" key="9">
    <source>
        <dbReference type="Proteomes" id="UP000183567"/>
    </source>
</evidence>
<keyword evidence="5" id="KW-0378">Hydrolase</keyword>
<gene>
    <name evidence="8" type="ORF">AZE42_00231</name>
</gene>
<feature type="region of interest" description="Disordered" evidence="6">
    <location>
        <begin position="313"/>
        <end position="332"/>
    </location>
</feature>
<evidence type="ECO:0000313" key="8">
    <source>
        <dbReference type="EMBL" id="OJA17177.1"/>
    </source>
</evidence>
<feature type="compositionally biased region" description="Polar residues" evidence="6">
    <location>
        <begin position="180"/>
        <end position="193"/>
    </location>
</feature>
<evidence type="ECO:0000256" key="3">
    <source>
        <dbReference type="ARBA" id="ARBA00022670"/>
    </source>
</evidence>
<feature type="region of interest" description="Disordered" evidence="6">
    <location>
        <begin position="1087"/>
        <end position="1114"/>
    </location>
</feature>
<feature type="region of interest" description="Disordered" evidence="6">
    <location>
        <begin position="715"/>
        <end position="746"/>
    </location>
</feature>
<dbReference type="InterPro" id="IPR038765">
    <property type="entry name" value="Papain-like_cys_pep_sf"/>
</dbReference>
<comment type="similarity">
    <text evidence="1">Belongs to the peptidase C48 family.</text>
</comment>
<dbReference type="AlphaFoldDB" id="A0A1J8QUW1"/>
<feature type="compositionally biased region" description="Polar residues" evidence="6">
    <location>
        <begin position="27"/>
        <end position="36"/>
    </location>
</feature>
<dbReference type="Proteomes" id="UP000183567">
    <property type="component" value="Unassembled WGS sequence"/>
</dbReference>
<feature type="compositionally biased region" description="Polar residues" evidence="6">
    <location>
        <begin position="313"/>
        <end position="329"/>
    </location>
</feature>
<keyword evidence="9" id="KW-1185">Reference proteome</keyword>
<evidence type="ECO:0000256" key="6">
    <source>
        <dbReference type="SAM" id="MobiDB-lite"/>
    </source>
</evidence>
<dbReference type="GO" id="GO:0005634">
    <property type="term" value="C:nucleus"/>
    <property type="evidence" value="ECO:0007669"/>
    <property type="project" value="TreeGrafter"/>
</dbReference>
<dbReference type="InterPro" id="IPR051947">
    <property type="entry name" value="Sentrin-specific_protease"/>
</dbReference>
<feature type="region of interest" description="Disordered" evidence="6">
    <location>
        <begin position="123"/>
        <end position="216"/>
    </location>
</feature>
<dbReference type="STRING" id="180088.A0A1J8QUW1"/>